<dbReference type="RefSeq" id="WP_135395378.1">
    <property type="nucleotide sequence ID" value="NZ_SRMB01000002.1"/>
</dbReference>
<sequence>MKKLQKLNRMFAVVLLSAGLFGMASASNKAVGASVGTGHTLTGSVAAQDEAAWAYEIGYVVGEVLRAAVNTTLVLFEAEQSTGDNYSSSDFSSFDK</sequence>
<gene>
    <name evidence="2" type="ORF">E5K02_13675</name>
</gene>
<dbReference type="Proteomes" id="UP000298471">
    <property type="component" value="Unassembled WGS sequence"/>
</dbReference>
<keyword evidence="1" id="KW-0732">Signal</keyword>
<proteinExistence type="predicted"/>
<keyword evidence="3" id="KW-1185">Reference proteome</keyword>
<dbReference type="EMBL" id="SRMB01000002">
    <property type="protein sequence ID" value="TGE27424.1"/>
    <property type="molecule type" value="Genomic_DNA"/>
</dbReference>
<organism evidence="2 3">
    <name type="scientific">Hymenobacter metallicola</name>
    <dbReference type="NCBI Taxonomy" id="2563114"/>
    <lineage>
        <taxon>Bacteria</taxon>
        <taxon>Pseudomonadati</taxon>
        <taxon>Bacteroidota</taxon>
        <taxon>Cytophagia</taxon>
        <taxon>Cytophagales</taxon>
        <taxon>Hymenobacteraceae</taxon>
        <taxon>Hymenobacter</taxon>
    </lineage>
</organism>
<accession>A0A4Z0QCK8</accession>
<evidence type="ECO:0008006" key="4">
    <source>
        <dbReference type="Google" id="ProtNLM"/>
    </source>
</evidence>
<protein>
    <recommendedName>
        <fullName evidence="4">DUF4134 domain-containing protein</fullName>
    </recommendedName>
</protein>
<evidence type="ECO:0000256" key="1">
    <source>
        <dbReference type="SAM" id="SignalP"/>
    </source>
</evidence>
<reference evidence="2 3" key="1">
    <citation type="submission" date="2019-04" db="EMBL/GenBank/DDBJ databases">
        <authorList>
            <person name="Feng G."/>
            <person name="Zhang J."/>
            <person name="Zhu H."/>
        </authorList>
    </citation>
    <scope>NUCLEOTIDE SEQUENCE [LARGE SCALE GENOMIC DNA]</scope>
    <source>
        <strain evidence="2 3">9PBR-1</strain>
    </source>
</reference>
<name>A0A4Z0QCK8_9BACT</name>
<feature type="chain" id="PRO_5021293966" description="DUF4134 domain-containing protein" evidence="1">
    <location>
        <begin position="27"/>
        <end position="96"/>
    </location>
</feature>
<feature type="signal peptide" evidence="1">
    <location>
        <begin position="1"/>
        <end position="26"/>
    </location>
</feature>
<evidence type="ECO:0000313" key="2">
    <source>
        <dbReference type="EMBL" id="TGE27424.1"/>
    </source>
</evidence>
<comment type="caution">
    <text evidence="2">The sequence shown here is derived from an EMBL/GenBank/DDBJ whole genome shotgun (WGS) entry which is preliminary data.</text>
</comment>
<evidence type="ECO:0000313" key="3">
    <source>
        <dbReference type="Proteomes" id="UP000298471"/>
    </source>
</evidence>
<dbReference type="AlphaFoldDB" id="A0A4Z0QCK8"/>